<dbReference type="STRING" id="999630.TUZN_1793"/>
<evidence type="ECO:0000259" key="6">
    <source>
        <dbReference type="Pfam" id="PF14748"/>
    </source>
</evidence>
<keyword evidence="8" id="KW-1185">Reference proteome</keyword>
<feature type="domain" description="Pyrroline-5-carboxylate reductase dimerisation" evidence="6">
    <location>
        <begin position="135"/>
        <end position="231"/>
    </location>
</feature>
<gene>
    <name evidence="7" type="ordered locus">TUZN_1793</name>
</gene>
<dbReference type="GO" id="GO:0004735">
    <property type="term" value="F:pyrroline-5-carboxylate reductase activity"/>
    <property type="evidence" value="ECO:0007669"/>
    <property type="project" value="InterPro"/>
</dbReference>
<organism evidence="7 8">
    <name type="scientific">Thermoproteus uzoniensis (strain 768-20)</name>
    <dbReference type="NCBI Taxonomy" id="999630"/>
    <lineage>
        <taxon>Archaea</taxon>
        <taxon>Thermoproteota</taxon>
        <taxon>Thermoprotei</taxon>
        <taxon>Thermoproteales</taxon>
        <taxon>Thermoproteaceae</taxon>
        <taxon>Thermoproteus</taxon>
    </lineage>
</organism>
<feature type="domain" description="Pyrroline-5-carboxylate reductase catalytic N-terminal" evidence="5">
    <location>
        <begin position="2"/>
        <end position="84"/>
    </location>
</feature>
<keyword evidence="2 4" id="KW-0521">NADP</keyword>
<dbReference type="RefSeq" id="WP_013680589.1">
    <property type="nucleotide sequence ID" value="NC_015315.1"/>
</dbReference>
<dbReference type="Gene3D" id="1.10.3730.10">
    <property type="entry name" value="ProC C-terminal domain-like"/>
    <property type="match status" value="1"/>
</dbReference>
<dbReference type="HOGENOM" id="CLU_042344_4_2_2"/>
<dbReference type="InterPro" id="IPR008927">
    <property type="entry name" value="6-PGluconate_DH-like_C_sf"/>
</dbReference>
<dbReference type="eggNOG" id="arCOG00455">
    <property type="taxonomic scope" value="Archaea"/>
</dbReference>
<dbReference type="GeneID" id="10361307"/>
<proteinExistence type="inferred from homology"/>
<dbReference type="PIRSF" id="PIRSF000193">
    <property type="entry name" value="Pyrrol-5-carb_rd"/>
    <property type="match status" value="1"/>
</dbReference>
<dbReference type="KEGG" id="tuz:TUZN_1793"/>
<protein>
    <submittedName>
        <fullName evidence="7">NADP oxidoreductase, coenzyme F420-dependent</fullName>
    </submittedName>
</protein>
<evidence type="ECO:0000256" key="4">
    <source>
        <dbReference type="PIRSR" id="PIRSR000193-1"/>
    </source>
</evidence>
<dbReference type="Proteomes" id="UP000008138">
    <property type="component" value="Chromosome"/>
</dbReference>
<evidence type="ECO:0000256" key="1">
    <source>
        <dbReference type="ARBA" id="ARBA00005525"/>
    </source>
</evidence>
<dbReference type="SUPFAM" id="SSF48179">
    <property type="entry name" value="6-phosphogluconate dehydrogenase C-terminal domain-like"/>
    <property type="match status" value="1"/>
</dbReference>
<evidence type="ECO:0000259" key="5">
    <source>
        <dbReference type="Pfam" id="PF03807"/>
    </source>
</evidence>
<sequence length="236" mass="24920">MGIIGLGKLGSALGLRLRERGYRVIGSVKTYRSLERASKLGFEVHLDNNLVVDKSDVVFLSVKPYNVAEVAIKTDKPVVSFVAGVPLARISGLSTRPYRAMTNIGLTAIAVSGEYDEGIDNLLKSLAPVVLWVEEKLLDPLTVVLGSGPALVAKLLRAYVEAAVNVGVPWDLAKSIASGLFSTAPQLVERLGYDGVVEAVATPGGTTIRAITRMAGLEGLLATAVEEAVARLIPKS</sequence>
<reference key="2">
    <citation type="submission" date="2011-03" db="EMBL/GenBank/DDBJ databases">
        <title>Complete genome sequence of the thermoacidophilic crenarchaeon Thermoproteus uzoniensis 768-20.</title>
        <authorList>
            <person name="Mardanov A.V."/>
            <person name="Gumerov V.M."/>
            <person name="Beletsky A.V."/>
            <person name="Prokofeva M.I."/>
            <person name="Bonch-Osmolovskaya E.A."/>
            <person name="Ravin N.V."/>
            <person name="Skryabin K.G."/>
        </authorList>
    </citation>
    <scope>NUCLEOTIDE SEQUENCE</scope>
    <source>
        <strain>768-20</strain>
    </source>
</reference>
<dbReference type="GO" id="GO:0055129">
    <property type="term" value="P:L-proline biosynthetic process"/>
    <property type="evidence" value="ECO:0007669"/>
    <property type="project" value="TreeGrafter"/>
</dbReference>
<reference evidence="7 8" key="1">
    <citation type="journal article" date="2011" name="J. Bacteriol.">
        <title>Complete genome sequence of the thermoacidophilic crenarchaeon Thermoproteus uzoniensis 768-20.</title>
        <authorList>
            <person name="Mardanov A.V."/>
            <person name="Gumerov V.M."/>
            <person name="Beletsky A.V."/>
            <person name="Prokofeva M.I."/>
            <person name="Bonch-Osmolovskaya E.A."/>
            <person name="Ravin N.V."/>
            <person name="Skryabin K.G."/>
        </authorList>
    </citation>
    <scope>NUCLEOTIDE SEQUENCE [LARGE SCALE GENOMIC DNA]</scope>
    <source>
        <strain evidence="7 8">768-20</strain>
    </source>
</reference>
<dbReference type="Pfam" id="PF14748">
    <property type="entry name" value="P5CR_dimer"/>
    <property type="match status" value="1"/>
</dbReference>
<evidence type="ECO:0000256" key="2">
    <source>
        <dbReference type="ARBA" id="ARBA00022857"/>
    </source>
</evidence>
<evidence type="ECO:0000256" key="3">
    <source>
        <dbReference type="ARBA" id="ARBA00023002"/>
    </source>
</evidence>
<dbReference type="SUPFAM" id="SSF51735">
    <property type="entry name" value="NAD(P)-binding Rossmann-fold domains"/>
    <property type="match status" value="1"/>
</dbReference>
<dbReference type="PANTHER" id="PTHR11645:SF0">
    <property type="entry name" value="PYRROLINE-5-CARBOXYLATE REDUCTASE 3"/>
    <property type="match status" value="1"/>
</dbReference>
<dbReference type="AlphaFoldDB" id="F2L3L5"/>
<dbReference type="InterPro" id="IPR029036">
    <property type="entry name" value="P5CR_dimer"/>
</dbReference>
<evidence type="ECO:0000313" key="7">
    <source>
        <dbReference type="EMBL" id="AEA13254.1"/>
    </source>
</evidence>
<feature type="binding site" evidence="4">
    <location>
        <begin position="4"/>
        <end position="9"/>
    </location>
    <ligand>
        <name>NADP(+)</name>
        <dbReference type="ChEBI" id="CHEBI:58349"/>
    </ligand>
</feature>
<keyword evidence="3" id="KW-0560">Oxidoreductase</keyword>
<comment type="similarity">
    <text evidence="1">Belongs to the pyrroline-5-carboxylate reductase family.</text>
</comment>
<dbReference type="Gene3D" id="3.40.50.720">
    <property type="entry name" value="NAD(P)-binding Rossmann-like Domain"/>
    <property type="match status" value="1"/>
</dbReference>
<dbReference type="EMBL" id="CP002590">
    <property type="protein sequence ID" value="AEA13254.1"/>
    <property type="molecule type" value="Genomic_DNA"/>
</dbReference>
<accession>F2L3L5</accession>
<feature type="binding site" evidence="4">
    <location>
        <position position="48"/>
    </location>
    <ligand>
        <name>NADPH</name>
        <dbReference type="ChEBI" id="CHEBI:57783"/>
    </ligand>
</feature>
<name>F2L3L5_THEU7</name>
<dbReference type="Pfam" id="PF03807">
    <property type="entry name" value="F420_oxidored"/>
    <property type="match status" value="1"/>
</dbReference>
<evidence type="ECO:0000313" key="8">
    <source>
        <dbReference type="Proteomes" id="UP000008138"/>
    </source>
</evidence>
<dbReference type="InterPro" id="IPR028939">
    <property type="entry name" value="P5C_Rdtase_cat_N"/>
</dbReference>
<dbReference type="InterPro" id="IPR036291">
    <property type="entry name" value="NAD(P)-bd_dom_sf"/>
</dbReference>
<dbReference type="PANTHER" id="PTHR11645">
    <property type="entry name" value="PYRROLINE-5-CARBOXYLATE REDUCTASE"/>
    <property type="match status" value="1"/>
</dbReference>
<dbReference type="InterPro" id="IPR000304">
    <property type="entry name" value="Pyrroline-COOH_reductase"/>
</dbReference>